<evidence type="ECO:0008006" key="4">
    <source>
        <dbReference type="Google" id="ProtNLM"/>
    </source>
</evidence>
<comment type="caution">
    <text evidence="2">The sequence shown here is derived from an EMBL/GenBank/DDBJ whole genome shotgun (WGS) entry which is preliminary data.</text>
</comment>
<sequence length="137" mass="15450">MKNYKFLCVLGILFFLSSCATMFRTDSYSANIKVKDNPTAKIYVNGEYLGEGEVTKILRRSKDMTVQLKQDGCPDYVKNFDKKLSVGFIFFNFTAIGVVVDLGNGAIYTPDNSYSEITKVNSKEFIVELTYNDCPSQ</sequence>
<keyword evidence="1" id="KW-0732">Signal</keyword>
<dbReference type="EMBL" id="VRUR01000002">
    <property type="protein sequence ID" value="TXN35349.1"/>
    <property type="molecule type" value="Genomic_DNA"/>
</dbReference>
<evidence type="ECO:0000313" key="3">
    <source>
        <dbReference type="Proteomes" id="UP000321456"/>
    </source>
</evidence>
<dbReference type="RefSeq" id="WP_147744084.1">
    <property type="nucleotide sequence ID" value="NZ_VRUR01000002.1"/>
</dbReference>
<protein>
    <recommendedName>
        <fullName evidence="4">PEGA domain-containing protein</fullName>
    </recommendedName>
</protein>
<name>A0A5C8V2H7_9FLAO</name>
<dbReference type="AlphaFoldDB" id="A0A5C8V2H7"/>
<organism evidence="2 3">
    <name type="scientific">Flagellimonas hymeniacidonis</name>
    <dbReference type="NCBI Taxonomy" id="2603628"/>
    <lineage>
        <taxon>Bacteria</taxon>
        <taxon>Pseudomonadati</taxon>
        <taxon>Bacteroidota</taxon>
        <taxon>Flavobacteriia</taxon>
        <taxon>Flavobacteriales</taxon>
        <taxon>Flavobacteriaceae</taxon>
        <taxon>Flagellimonas</taxon>
    </lineage>
</organism>
<accession>A0A5C8V2H7</accession>
<feature type="signal peptide" evidence="1">
    <location>
        <begin position="1"/>
        <end position="20"/>
    </location>
</feature>
<gene>
    <name evidence="2" type="ORF">FVB32_12245</name>
</gene>
<evidence type="ECO:0000256" key="1">
    <source>
        <dbReference type="SAM" id="SignalP"/>
    </source>
</evidence>
<feature type="chain" id="PRO_5022897752" description="PEGA domain-containing protein" evidence="1">
    <location>
        <begin position="21"/>
        <end position="137"/>
    </location>
</feature>
<proteinExistence type="predicted"/>
<keyword evidence="3" id="KW-1185">Reference proteome</keyword>
<reference evidence="2 3" key="1">
    <citation type="submission" date="2019-08" db="EMBL/GenBank/DDBJ databases">
        <title>Professor.</title>
        <authorList>
            <person name="Park J.S."/>
        </authorList>
    </citation>
    <scope>NUCLEOTIDE SEQUENCE [LARGE SCALE GENOMIC DNA]</scope>
    <source>
        <strain evidence="2 3">176CP5-101</strain>
    </source>
</reference>
<dbReference type="Proteomes" id="UP000321456">
    <property type="component" value="Unassembled WGS sequence"/>
</dbReference>
<evidence type="ECO:0000313" key="2">
    <source>
        <dbReference type="EMBL" id="TXN35349.1"/>
    </source>
</evidence>
<dbReference type="PROSITE" id="PS51257">
    <property type="entry name" value="PROKAR_LIPOPROTEIN"/>
    <property type="match status" value="1"/>
</dbReference>